<dbReference type="EMBL" id="JARQWQ010000187">
    <property type="protein sequence ID" value="KAK2547401.1"/>
    <property type="molecule type" value="Genomic_DNA"/>
</dbReference>
<protein>
    <submittedName>
        <fullName evidence="1">Uncharacterized protein</fullName>
    </submittedName>
</protein>
<organism evidence="1 2">
    <name type="scientific">Acropora cervicornis</name>
    <name type="common">Staghorn coral</name>
    <dbReference type="NCBI Taxonomy" id="6130"/>
    <lineage>
        <taxon>Eukaryota</taxon>
        <taxon>Metazoa</taxon>
        <taxon>Cnidaria</taxon>
        <taxon>Anthozoa</taxon>
        <taxon>Hexacorallia</taxon>
        <taxon>Scleractinia</taxon>
        <taxon>Astrocoeniina</taxon>
        <taxon>Acroporidae</taxon>
        <taxon>Acropora</taxon>
    </lineage>
</organism>
<dbReference type="AlphaFoldDB" id="A0AAD9PR94"/>
<name>A0AAD9PR94_ACRCE</name>
<dbReference type="Proteomes" id="UP001249851">
    <property type="component" value="Unassembled WGS sequence"/>
</dbReference>
<reference evidence="1" key="1">
    <citation type="journal article" date="2023" name="G3 (Bethesda)">
        <title>Whole genome assembly and annotation of the endangered Caribbean coral Acropora cervicornis.</title>
        <authorList>
            <person name="Selwyn J.D."/>
            <person name="Vollmer S.V."/>
        </authorList>
    </citation>
    <scope>NUCLEOTIDE SEQUENCE</scope>
    <source>
        <strain evidence="1">K2</strain>
    </source>
</reference>
<evidence type="ECO:0000313" key="2">
    <source>
        <dbReference type="Proteomes" id="UP001249851"/>
    </source>
</evidence>
<reference evidence="1" key="2">
    <citation type="journal article" date="2023" name="Science">
        <title>Genomic signatures of disease resistance in endangered staghorn corals.</title>
        <authorList>
            <person name="Vollmer S.V."/>
            <person name="Selwyn J.D."/>
            <person name="Despard B.A."/>
            <person name="Roesel C.L."/>
        </authorList>
    </citation>
    <scope>NUCLEOTIDE SEQUENCE</scope>
    <source>
        <strain evidence="1">K2</strain>
    </source>
</reference>
<gene>
    <name evidence="1" type="ORF">P5673_032623</name>
</gene>
<keyword evidence="2" id="KW-1185">Reference proteome</keyword>
<sequence>MLQVPAAATVATAQATGPRTAESPCLPPRTGAASIIQAVPQLLDPGQEVLPTEAQTVCLRPRLEVHTGCLLHGLPLNFFQDCVDIKLHTCDVEFTTALLVTNRQPSAEVKAKRPAASWPGSADQWSMQERLLEFFSNAVTILSVLEYASAEWVALPAYLSDLLEQVQRKALYIVFPDRCYSDALHVADLELLSDRRQQACMNFATSCDVSGTLSSLFRIPKGSKT</sequence>
<comment type="caution">
    <text evidence="1">The sequence shown here is derived from an EMBL/GenBank/DDBJ whole genome shotgun (WGS) entry which is preliminary data.</text>
</comment>
<proteinExistence type="predicted"/>
<accession>A0AAD9PR94</accession>
<evidence type="ECO:0000313" key="1">
    <source>
        <dbReference type="EMBL" id="KAK2547401.1"/>
    </source>
</evidence>